<feature type="compositionally biased region" description="Polar residues" evidence="7">
    <location>
        <begin position="8"/>
        <end position="17"/>
    </location>
</feature>
<dbReference type="SUPFAM" id="SSF53300">
    <property type="entry name" value="vWA-like"/>
    <property type="match status" value="1"/>
</dbReference>
<evidence type="ECO:0000256" key="3">
    <source>
        <dbReference type="ARBA" id="ARBA00022490"/>
    </source>
</evidence>
<dbReference type="InterPro" id="IPR056800">
    <property type="entry name" value="vWA_Ro60"/>
</dbReference>
<feature type="region of interest" description="Disordered" evidence="7">
    <location>
        <begin position="1"/>
        <end position="21"/>
    </location>
</feature>
<evidence type="ECO:0000256" key="1">
    <source>
        <dbReference type="ARBA" id="ARBA00004496"/>
    </source>
</evidence>
<evidence type="ECO:0000259" key="8">
    <source>
        <dbReference type="PROSITE" id="PS50988"/>
    </source>
</evidence>
<protein>
    <recommendedName>
        <fullName evidence="8">TROVE domain-containing protein</fullName>
    </recommendedName>
</protein>
<evidence type="ECO:0000256" key="7">
    <source>
        <dbReference type="SAM" id="MobiDB-lite"/>
    </source>
</evidence>
<evidence type="ECO:0000256" key="4">
    <source>
        <dbReference type="ARBA" id="ARBA00022723"/>
    </source>
</evidence>
<dbReference type="GO" id="GO:0046872">
    <property type="term" value="F:metal ion binding"/>
    <property type="evidence" value="ECO:0007669"/>
    <property type="project" value="UniProtKB-KW"/>
</dbReference>
<organism evidence="9 10">
    <name type="scientific">Candidatus Adlerbacteria bacterium RIFCSPLOWO2_01_FULL_54_21b</name>
    <dbReference type="NCBI Taxonomy" id="1797245"/>
    <lineage>
        <taxon>Bacteria</taxon>
        <taxon>Candidatus Adleribacteriota</taxon>
    </lineage>
</organism>
<dbReference type="EMBL" id="MEWZ01000018">
    <property type="protein sequence ID" value="OGC86630.1"/>
    <property type="molecule type" value="Genomic_DNA"/>
</dbReference>
<dbReference type="GO" id="GO:0005737">
    <property type="term" value="C:cytoplasm"/>
    <property type="evidence" value="ECO:0007669"/>
    <property type="project" value="UniProtKB-SubCell"/>
</dbReference>
<dbReference type="Pfam" id="PF05731">
    <property type="entry name" value="TROVE"/>
    <property type="match status" value="2"/>
</dbReference>
<dbReference type="InterPro" id="IPR036465">
    <property type="entry name" value="vWFA_dom_sf"/>
</dbReference>
<dbReference type="SUPFAM" id="SSF140864">
    <property type="entry name" value="TROVE domain-like"/>
    <property type="match status" value="1"/>
</dbReference>
<keyword evidence="4" id="KW-0479">Metal-binding</keyword>
<evidence type="ECO:0000313" key="9">
    <source>
        <dbReference type="EMBL" id="OGC86630.1"/>
    </source>
</evidence>
<reference evidence="9 10" key="1">
    <citation type="journal article" date="2016" name="Nat. Commun.">
        <title>Thousands of microbial genomes shed light on interconnected biogeochemical processes in an aquifer system.</title>
        <authorList>
            <person name="Anantharaman K."/>
            <person name="Brown C.T."/>
            <person name="Hug L.A."/>
            <person name="Sharon I."/>
            <person name="Castelle C.J."/>
            <person name="Probst A.J."/>
            <person name="Thomas B.C."/>
            <person name="Singh A."/>
            <person name="Wilkins M.J."/>
            <person name="Karaoz U."/>
            <person name="Brodie E.L."/>
            <person name="Williams K.H."/>
            <person name="Hubbard S.S."/>
            <person name="Banfield J.F."/>
        </authorList>
    </citation>
    <scope>NUCLEOTIDE SEQUENCE [LARGE SCALE GENOMIC DNA]</scope>
</reference>
<dbReference type="GO" id="GO:0003723">
    <property type="term" value="F:RNA binding"/>
    <property type="evidence" value="ECO:0007669"/>
    <property type="project" value="UniProtKB-KW"/>
</dbReference>
<dbReference type="Gene3D" id="3.40.50.410">
    <property type="entry name" value="von Willebrand factor, type A domain"/>
    <property type="match status" value="2"/>
</dbReference>
<evidence type="ECO:0000313" key="10">
    <source>
        <dbReference type="Proteomes" id="UP000178585"/>
    </source>
</evidence>
<dbReference type="PANTHER" id="PTHR14202">
    <property type="entry name" value="60 KDA RIBONUCLEOPROTEIN SSA/RO"/>
    <property type="match status" value="1"/>
</dbReference>
<dbReference type="Pfam" id="PF25045">
    <property type="entry name" value="vWA_Ro60"/>
    <property type="match status" value="1"/>
</dbReference>
<keyword evidence="6" id="KW-0687">Ribonucleoprotein</keyword>
<dbReference type="STRING" id="1797245.A2949_00010"/>
<comment type="similarity">
    <text evidence="2">Belongs to the Ro 60 kDa family.</text>
</comment>
<proteinExistence type="inferred from homology"/>
<feature type="domain" description="TROVE" evidence="8">
    <location>
        <begin position="24"/>
        <end position="356"/>
    </location>
</feature>
<keyword evidence="3" id="KW-0963">Cytoplasm</keyword>
<sequence>MHYAQHANIRQTEQTQPILGREQVENSAGGFVFAIDDKKRFDRFLILGCEGGTYYASERQLTVENAEVIVRLVKTDGEWAVARIVEISESGRAPKNDPALFALAVAAGLGDDTTKRAALNALPRVARTGTHLFTFLKNVQGFRGWGRGLRRSIGRWYEQDIDRLTYQLTKYRQRDGWTHRDALRLAHTTPPTAAHQALFHWATQGKVQDELPALVQTFIEVSRATKVDEVVTLIGANRALSWEMIPPQFLGDAKVWEALLPNLPMTALLRNLGRLTANGLIAPLSDAARLAAGRLGNAESLRKSRVHPIAVLGALSTYKEGHGGRGRLSWEPVAQVTDALDEAFYLAFGNVTPTGKRVLKALDVSGSMSCERIAGIAGLTPRTASAALSLVSARVESACTTMAFCHKLMPVDISPRQRLDDVLRTLERMSYNGGTDCSLPMRYALERSLEVDLFEVYTDNETWFGNIHPCQALEQYRRETGIPARLVVVGMTATEFSIADPNDAGMLDVVGFDTATPELVSDFARS</sequence>
<gene>
    <name evidence="9" type="ORF">A2949_00010</name>
</gene>
<dbReference type="AlphaFoldDB" id="A0A1F4XY41"/>
<comment type="subcellular location">
    <subcellularLocation>
        <location evidence="1">Cytoplasm</location>
    </subcellularLocation>
</comment>
<dbReference type="InterPro" id="IPR008858">
    <property type="entry name" value="TROVE_dom"/>
</dbReference>
<dbReference type="GO" id="GO:1990904">
    <property type="term" value="C:ribonucleoprotein complex"/>
    <property type="evidence" value="ECO:0007669"/>
    <property type="project" value="UniProtKB-KW"/>
</dbReference>
<dbReference type="InterPro" id="IPR037214">
    <property type="entry name" value="TROVE_dom_sf"/>
</dbReference>
<dbReference type="Proteomes" id="UP000178585">
    <property type="component" value="Unassembled WGS sequence"/>
</dbReference>
<evidence type="ECO:0000256" key="2">
    <source>
        <dbReference type="ARBA" id="ARBA00007814"/>
    </source>
</evidence>
<comment type="caution">
    <text evidence="9">The sequence shown here is derived from an EMBL/GenBank/DDBJ whole genome shotgun (WGS) entry which is preliminary data.</text>
</comment>
<dbReference type="PROSITE" id="PS50988">
    <property type="entry name" value="TROVE"/>
    <property type="match status" value="1"/>
</dbReference>
<name>A0A1F4XY41_9BACT</name>
<dbReference type="InterPro" id="IPR040322">
    <property type="entry name" value="TROVE2"/>
</dbReference>
<keyword evidence="5" id="KW-0694">RNA-binding</keyword>
<accession>A0A1F4XY41</accession>
<evidence type="ECO:0000256" key="5">
    <source>
        <dbReference type="ARBA" id="ARBA00022884"/>
    </source>
</evidence>
<dbReference type="PANTHER" id="PTHR14202:SF0">
    <property type="entry name" value="RNA-BINDING PROTEIN RO60"/>
    <property type="match status" value="1"/>
</dbReference>
<evidence type="ECO:0000256" key="6">
    <source>
        <dbReference type="ARBA" id="ARBA00023274"/>
    </source>
</evidence>